<feature type="transmembrane region" description="Helical" evidence="1">
    <location>
        <begin position="16"/>
        <end position="40"/>
    </location>
</feature>
<dbReference type="OrthoDB" id="9926629at2"/>
<sequence length="117" mass="12555">MNKARKLLGTAVRRSVPLAIIISSIAASASLAISGLAPLWGSPGNITTEVIANTVHFVAYMLAWRNEDVADIWLLQVPIAFITYMLIIVVPLVIGCSAVEVWQLCHEKGEADGVDTP</sequence>
<reference evidence="3" key="1">
    <citation type="submission" date="2017-06" db="EMBL/GenBank/DDBJ databases">
        <authorList>
            <person name="LiPuma J."/>
            <person name="Spilker T."/>
        </authorList>
    </citation>
    <scope>NUCLEOTIDE SEQUENCE [LARGE SCALE GENOMIC DNA]</scope>
    <source>
        <strain evidence="3">AU17325</strain>
    </source>
</reference>
<evidence type="ECO:0000256" key="1">
    <source>
        <dbReference type="SAM" id="Phobius"/>
    </source>
</evidence>
<protein>
    <submittedName>
        <fullName evidence="2">Uncharacterized protein</fullName>
    </submittedName>
</protein>
<dbReference type="RefSeq" id="WP_060081180.1">
    <property type="nucleotide sequence ID" value="NZ_CP091649.1"/>
</dbReference>
<evidence type="ECO:0000313" key="3">
    <source>
        <dbReference type="Proteomes" id="UP000214600"/>
    </source>
</evidence>
<name>A0A228HPV2_9BURK</name>
<dbReference type="EMBL" id="NKFA01000042">
    <property type="protein sequence ID" value="OXI31932.1"/>
    <property type="molecule type" value="Genomic_DNA"/>
</dbReference>
<keyword evidence="1" id="KW-0812">Transmembrane</keyword>
<gene>
    <name evidence="2" type="ORF">CFB84_41805</name>
</gene>
<reference evidence="2 3" key="2">
    <citation type="submission" date="2017-08" db="EMBL/GenBank/DDBJ databases">
        <title>WGS of novel Burkholderia cepaca complex species.</title>
        <authorList>
            <person name="Lipuma J."/>
            <person name="Spilker T."/>
        </authorList>
    </citation>
    <scope>NUCLEOTIDE SEQUENCE [LARGE SCALE GENOMIC DNA]</scope>
    <source>
        <strain evidence="2 3">AU17325</strain>
    </source>
</reference>
<keyword evidence="1" id="KW-1133">Transmembrane helix</keyword>
<proteinExistence type="predicted"/>
<comment type="caution">
    <text evidence="2">The sequence shown here is derived from an EMBL/GenBank/DDBJ whole genome shotgun (WGS) entry which is preliminary data.</text>
</comment>
<feature type="transmembrane region" description="Helical" evidence="1">
    <location>
        <begin position="72"/>
        <end position="94"/>
    </location>
</feature>
<evidence type="ECO:0000313" key="2">
    <source>
        <dbReference type="EMBL" id="OXI31932.1"/>
    </source>
</evidence>
<accession>A0A228HPV2</accession>
<dbReference type="Proteomes" id="UP000214600">
    <property type="component" value="Unassembled WGS sequence"/>
</dbReference>
<organism evidence="2 3">
    <name type="scientific">Burkholderia aenigmatica</name>
    <dbReference type="NCBI Taxonomy" id="2015348"/>
    <lineage>
        <taxon>Bacteria</taxon>
        <taxon>Pseudomonadati</taxon>
        <taxon>Pseudomonadota</taxon>
        <taxon>Betaproteobacteria</taxon>
        <taxon>Burkholderiales</taxon>
        <taxon>Burkholderiaceae</taxon>
        <taxon>Burkholderia</taxon>
        <taxon>Burkholderia cepacia complex</taxon>
    </lineage>
</organism>
<keyword evidence="1" id="KW-0472">Membrane</keyword>
<dbReference type="AlphaFoldDB" id="A0A228HPV2"/>